<name>A0A9P0NUQ9_ACAOB</name>
<feature type="signal peptide" evidence="7">
    <location>
        <begin position="1"/>
        <end position="17"/>
    </location>
</feature>
<dbReference type="EMBL" id="CAKOFQ010006651">
    <property type="protein sequence ID" value="CAH1953478.1"/>
    <property type="molecule type" value="Genomic_DNA"/>
</dbReference>
<evidence type="ECO:0000313" key="9">
    <source>
        <dbReference type="Proteomes" id="UP001152888"/>
    </source>
</evidence>
<evidence type="ECO:0000256" key="6">
    <source>
        <dbReference type="ARBA" id="ARBA00023186"/>
    </source>
</evidence>
<dbReference type="InterPro" id="IPR019330">
    <property type="entry name" value="MESD"/>
</dbReference>
<dbReference type="AlphaFoldDB" id="A0A9P0NUQ9"/>
<comment type="subcellular location">
    <subcellularLocation>
        <location evidence="1">Endoplasmic reticulum</location>
    </subcellularLocation>
</comment>
<evidence type="ECO:0008006" key="10">
    <source>
        <dbReference type="Google" id="ProtNLM"/>
    </source>
</evidence>
<keyword evidence="5" id="KW-0256">Endoplasmic reticulum</keyword>
<evidence type="ECO:0000256" key="7">
    <source>
        <dbReference type="SAM" id="SignalP"/>
    </source>
</evidence>
<dbReference type="Proteomes" id="UP001152888">
    <property type="component" value="Unassembled WGS sequence"/>
</dbReference>
<keyword evidence="9" id="KW-1185">Reference proteome</keyword>
<dbReference type="Pfam" id="PF10185">
    <property type="entry name" value="Mesd"/>
    <property type="match status" value="1"/>
</dbReference>
<evidence type="ECO:0000256" key="3">
    <source>
        <dbReference type="ARBA" id="ARBA00022687"/>
    </source>
</evidence>
<evidence type="ECO:0000256" key="2">
    <source>
        <dbReference type="ARBA" id="ARBA00011068"/>
    </source>
</evidence>
<comment type="caution">
    <text evidence="8">The sequence shown here is derived from an EMBL/GenBank/DDBJ whole genome shotgun (WGS) entry which is preliminary data.</text>
</comment>
<sequence>MNLLFVYITCLIATASAKKFKDNEKPEWAKKDIRDFTEADMERLLEQWEEDDEPLEEDELPEHLRPMPKINLNEINTDDPESLLQATKKGRTLMTFVQVAGHPSRDVTEELTKLWQTSLWNSHIQAERYLVDDNRAIFLFKDGSQAWQAKEYLIEQDKCESVTIESKVYPGKYSKPKEEL</sequence>
<feature type="chain" id="PRO_5040206085" description="LDLR chaperone boca" evidence="7">
    <location>
        <begin position="18"/>
        <end position="180"/>
    </location>
</feature>
<dbReference type="Gene3D" id="3.30.70.260">
    <property type="match status" value="1"/>
</dbReference>
<dbReference type="Gene3D" id="6.10.250.640">
    <property type="match status" value="1"/>
</dbReference>
<evidence type="ECO:0000256" key="5">
    <source>
        <dbReference type="ARBA" id="ARBA00022824"/>
    </source>
</evidence>
<evidence type="ECO:0000256" key="4">
    <source>
        <dbReference type="ARBA" id="ARBA00022729"/>
    </source>
</evidence>
<proteinExistence type="inferred from homology"/>
<keyword evidence="6" id="KW-0143">Chaperone</keyword>
<keyword evidence="4 7" id="KW-0732">Signal</keyword>
<protein>
    <recommendedName>
        <fullName evidence="10">LDLR chaperone boca</fullName>
    </recommendedName>
</protein>
<dbReference type="GO" id="GO:0005783">
    <property type="term" value="C:endoplasmic reticulum"/>
    <property type="evidence" value="ECO:0007669"/>
    <property type="project" value="UniProtKB-SubCell"/>
</dbReference>
<dbReference type="OrthoDB" id="75833at2759"/>
<evidence type="ECO:0000313" key="8">
    <source>
        <dbReference type="EMBL" id="CAH1953478.1"/>
    </source>
</evidence>
<reference evidence="8" key="1">
    <citation type="submission" date="2022-03" db="EMBL/GenBank/DDBJ databases">
        <authorList>
            <person name="Sayadi A."/>
        </authorList>
    </citation>
    <scope>NUCLEOTIDE SEQUENCE</scope>
</reference>
<evidence type="ECO:0000256" key="1">
    <source>
        <dbReference type="ARBA" id="ARBA00004240"/>
    </source>
</evidence>
<dbReference type="GO" id="GO:0006457">
    <property type="term" value="P:protein folding"/>
    <property type="evidence" value="ECO:0007669"/>
    <property type="project" value="InterPro"/>
</dbReference>
<gene>
    <name evidence="8" type="ORF">ACAOBT_LOCUS63</name>
</gene>
<keyword evidence="3" id="KW-0879">Wnt signaling pathway</keyword>
<dbReference type="PANTHER" id="PTHR17600">
    <property type="entry name" value="MESODERM DEVELOPMENT CANDIDATE 2"/>
    <property type="match status" value="1"/>
</dbReference>
<organism evidence="8 9">
    <name type="scientific">Acanthoscelides obtectus</name>
    <name type="common">Bean weevil</name>
    <name type="synonym">Bruchus obtectus</name>
    <dbReference type="NCBI Taxonomy" id="200917"/>
    <lineage>
        <taxon>Eukaryota</taxon>
        <taxon>Metazoa</taxon>
        <taxon>Ecdysozoa</taxon>
        <taxon>Arthropoda</taxon>
        <taxon>Hexapoda</taxon>
        <taxon>Insecta</taxon>
        <taxon>Pterygota</taxon>
        <taxon>Neoptera</taxon>
        <taxon>Endopterygota</taxon>
        <taxon>Coleoptera</taxon>
        <taxon>Polyphaga</taxon>
        <taxon>Cucujiformia</taxon>
        <taxon>Chrysomeloidea</taxon>
        <taxon>Chrysomelidae</taxon>
        <taxon>Bruchinae</taxon>
        <taxon>Bruchini</taxon>
        <taxon>Acanthoscelides</taxon>
    </lineage>
</organism>
<comment type="similarity">
    <text evidence="2">Belongs to the MESD family.</text>
</comment>
<accession>A0A9P0NUQ9</accession>
<dbReference type="FunFam" id="3.30.70.260:FF:000031">
    <property type="entry name" value="LDLR chaperone MESD"/>
    <property type="match status" value="1"/>
</dbReference>
<dbReference type="GO" id="GO:0016055">
    <property type="term" value="P:Wnt signaling pathway"/>
    <property type="evidence" value="ECO:0007669"/>
    <property type="project" value="UniProtKB-KW"/>
</dbReference>
<dbReference type="PANTHER" id="PTHR17600:SF2">
    <property type="entry name" value="LRP CHAPERONE MESD"/>
    <property type="match status" value="1"/>
</dbReference>